<dbReference type="RefSeq" id="WP_119248662.1">
    <property type="nucleotide sequence ID" value="NZ_JANDWK010000001.1"/>
</dbReference>
<dbReference type="Proteomes" id="UP001204486">
    <property type="component" value="Unassembled WGS sequence"/>
</dbReference>
<dbReference type="Pfam" id="PF14322">
    <property type="entry name" value="SusD-like_3"/>
    <property type="match status" value="1"/>
</dbReference>
<sequence length="527" mass="58506">MKLAKYIMMASAPLLFASCLDTEPLGNYVTSDEKAETVEQNPDRLEASVTAITTNFSTFGAVRGSNVHSDIGYPGIMLLLDSRGIDMVGQNIGYNWFSFALTYDDIDYTYGDNRMIWQGMYNQIYSANNVAKSVAADTENPQLQGYLAQALAIRAFDYFTLVQCYQKTYGDVDPNTALGVPLITEANQDDAATNGCPRATVAATYEQILGDLNKAIDLLEKSGYKRTDKRYVDVYTARAIRSRIYLVMKNYSAALEDANFVINNSGAKPLSIAEASRPGFNDITANNWLWGIKINETDRVVTTGICNFPSHMGSLCYGYATVGAWKKVNKKLFNEINETDARKGWFLDGDGNSANLNSTEKAYLAAQGAPAYTQVKFAPYQGKVGTSTNASDIPLIRIEEMYMIKAECEAQTAPATGAATLQAFVRQYRDPQYTLNASTKEGVVNAILEQRRVEFYGEGITWFDFIRLDKDFDRRGAGYDATEVYNIKAGDNCLIWRIPYNEQQYNKQISEEQNNPVGTKPTAVADI</sequence>
<feature type="domain" description="SusD-like N-terminal" evidence="8">
    <location>
        <begin position="85"/>
        <end position="246"/>
    </location>
</feature>
<evidence type="ECO:0000256" key="3">
    <source>
        <dbReference type="ARBA" id="ARBA00022729"/>
    </source>
</evidence>
<keyword evidence="5" id="KW-0998">Cell outer membrane</keyword>
<evidence type="ECO:0000259" key="7">
    <source>
        <dbReference type="Pfam" id="PF07980"/>
    </source>
</evidence>
<comment type="similarity">
    <text evidence="2">Belongs to the SusD family.</text>
</comment>
<dbReference type="AlphaFoldDB" id="A0AAW5IRI1"/>
<keyword evidence="4" id="KW-0472">Membrane</keyword>
<evidence type="ECO:0000256" key="5">
    <source>
        <dbReference type="ARBA" id="ARBA00023237"/>
    </source>
</evidence>
<comment type="caution">
    <text evidence="9">The sequence shown here is derived from an EMBL/GenBank/DDBJ whole genome shotgun (WGS) entry which is preliminary data.</text>
</comment>
<protein>
    <submittedName>
        <fullName evidence="9">RagB/SusD family nutrient uptake outer membrane protein</fullName>
    </submittedName>
</protein>
<evidence type="ECO:0000256" key="6">
    <source>
        <dbReference type="SAM" id="SignalP"/>
    </source>
</evidence>
<dbReference type="GO" id="GO:0009279">
    <property type="term" value="C:cell outer membrane"/>
    <property type="evidence" value="ECO:0007669"/>
    <property type="project" value="UniProtKB-SubCell"/>
</dbReference>
<name>A0AAW5IRI1_9BACT</name>
<evidence type="ECO:0000313" key="10">
    <source>
        <dbReference type="Proteomes" id="UP001204486"/>
    </source>
</evidence>
<dbReference type="SUPFAM" id="SSF48452">
    <property type="entry name" value="TPR-like"/>
    <property type="match status" value="1"/>
</dbReference>
<dbReference type="PROSITE" id="PS51257">
    <property type="entry name" value="PROKAR_LIPOPROTEIN"/>
    <property type="match status" value="1"/>
</dbReference>
<keyword evidence="3 6" id="KW-0732">Signal</keyword>
<feature type="signal peptide" evidence="6">
    <location>
        <begin position="1"/>
        <end position="17"/>
    </location>
</feature>
<accession>A0AAW5IRI1</accession>
<dbReference type="EMBL" id="JANDWN010000001">
    <property type="protein sequence ID" value="MCP9598382.1"/>
    <property type="molecule type" value="Genomic_DNA"/>
</dbReference>
<gene>
    <name evidence="9" type="ORF">NNC55_00175</name>
</gene>
<organism evidence="9 10">
    <name type="scientific">Segatella copri</name>
    <dbReference type="NCBI Taxonomy" id="165179"/>
    <lineage>
        <taxon>Bacteria</taxon>
        <taxon>Pseudomonadati</taxon>
        <taxon>Bacteroidota</taxon>
        <taxon>Bacteroidia</taxon>
        <taxon>Bacteroidales</taxon>
        <taxon>Prevotellaceae</taxon>
        <taxon>Segatella</taxon>
    </lineage>
</organism>
<evidence type="ECO:0000256" key="2">
    <source>
        <dbReference type="ARBA" id="ARBA00006275"/>
    </source>
</evidence>
<feature type="domain" description="RagB/SusD" evidence="7">
    <location>
        <begin position="372"/>
        <end position="511"/>
    </location>
</feature>
<dbReference type="Gene3D" id="1.25.40.390">
    <property type="match status" value="1"/>
</dbReference>
<dbReference type="InterPro" id="IPR033985">
    <property type="entry name" value="SusD-like_N"/>
</dbReference>
<comment type="subcellular location">
    <subcellularLocation>
        <location evidence="1">Cell outer membrane</location>
    </subcellularLocation>
</comment>
<evidence type="ECO:0000256" key="4">
    <source>
        <dbReference type="ARBA" id="ARBA00023136"/>
    </source>
</evidence>
<reference evidence="9" key="1">
    <citation type="submission" date="2022-07" db="EMBL/GenBank/DDBJ databases">
        <title>Prevotella copri.</title>
        <authorList>
            <person name="Yang C."/>
        </authorList>
    </citation>
    <scope>NUCLEOTIDE SEQUENCE</scope>
    <source>
        <strain evidence="9">HF1476</strain>
    </source>
</reference>
<dbReference type="Pfam" id="PF07980">
    <property type="entry name" value="SusD_RagB"/>
    <property type="match status" value="1"/>
</dbReference>
<proteinExistence type="inferred from homology"/>
<evidence type="ECO:0000256" key="1">
    <source>
        <dbReference type="ARBA" id="ARBA00004442"/>
    </source>
</evidence>
<feature type="chain" id="PRO_5043397673" evidence="6">
    <location>
        <begin position="18"/>
        <end position="527"/>
    </location>
</feature>
<evidence type="ECO:0000313" key="9">
    <source>
        <dbReference type="EMBL" id="MCP9598382.1"/>
    </source>
</evidence>
<dbReference type="InterPro" id="IPR011990">
    <property type="entry name" value="TPR-like_helical_dom_sf"/>
</dbReference>
<evidence type="ECO:0000259" key="8">
    <source>
        <dbReference type="Pfam" id="PF14322"/>
    </source>
</evidence>
<dbReference type="InterPro" id="IPR012944">
    <property type="entry name" value="SusD_RagB_dom"/>
</dbReference>